<accession>A0A2S0MFA8</accession>
<dbReference type="AlphaFoldDB" id="A0A2S0MFA8"/>
<sequence>MSLRFAAGNLRCSRESRCRRTHFALAALRSDNCGKSEHEAWASFGAPARLTRCASRHVQRGSKPDTGDRCARPEMEPVYPR</sequence>
<dbReference type="KEGG" id="otk:C6570_09315"/>
<evidence type="ECO:0000313" key="3">
    <source>
        <dbReference type="Proteomes" id="UP000239709"/>
    </source>
</evidence>
<evidence type="ECO:0000256" key="1">
    <source>
        <dbReference type="SAM" id="MobiDB-lite"/>
    </source>
</evidence>
<protein>
    <submittedName>
        <fullName evidence="2">Uncharacterized protein</fullName>
    </submittedName>
</protein>
<reference evidence="2 3" key="1">
    <citation type="submission" date="2018-03" db="EMBL/GenBank/DDBJ databases">
        <title>Genome sequencing of Ottowia sp.</title>
        <authorList>
            <person name="Kim S.-J."/>
            <person name="Heo J."/>
            <person name="Kwon S.-W."/>
        </authorList>
    </citation>
    <scope>NUCLEOTIDE SEQUENCE [LARGE SCALE GENOMIC DNA]</scope>
    <source>
        <strain evidence="2 3">KADR8-3</strain>
    </source>
</reference>
<gene>
    <name evidence="2" type="ORF">C6570_09315</name>
</gene>
<keyword evidence="3" id="KW-1185">Reference proteome</keyword>
<name>A0A2S0MFA8_9BURK</name>
<organism evidence="2 3">
    <name type="scientific">Ottowia oryzae</name>
    <dbReference type="NCBI Taxonomy" id="2109914"/>
    <lineage>
        <taxon>Bacteria</taxon>
        <taxon>Pseudomonadati</taxon>
        <taxon>Pseudomonadota</taxon>
        <taxon>Betaproteobacteria</taxon>
        <taxon>Burkholderiales</taxon>
        <taxon>Comamonadaceae</taxon>
        <taxon>Ottowia</taxon>
    </lineage>
</organism>
<feature type="region of interest" description="Disordered" evidence="1">
    <location>
        <begin position="55"/>
        <end position="81"/>
    </location>
</feature>
<proteinExistence type="predicted"/>
<dbReference type="Proteomes" id="UP000239709">
    <property type="component" value="Chromosome"/>
</dbReference>
<feature type="compositionally biased region" description="Basic and acidic residues" evidence="1">
    <location>
        <begin position="62"/>
        <end position="75"/>
    </location>
</feature>
<evidence type="ECO:0000313" key="2">
    <source>
        <dbReference type="EMBL" id="AVO34403.1"/>
    </source>
</evidence>
<dbReference type="EMBL" id="CP027666">
    <property type="protein sequence ID" value="AVO34403.1"/>
    <property type="molecule type" value="Genomic_DNA"/>
</dbReference>